<protein>
    <recommendedName>
        <fullName evidence="6">Beta-glucanase, GH16 family</fullName>
    </recommendedName>
</protein>
<evidence type="ECO:0000313" key="4">
    <source>
        <dbReference type="EMBL" id="GGE03948.1"/>
    </source>
</evidence>
<dbReference type="Pfam" id="PF00722">
    <property type="entry name" value="Glyco_hydro_16"/>
    <property type="match status" value="1"/>
</dbReference>
<dbReference type="RefSeq" id="WP_188404879.1">
    <property type="nucleotide sequence ID" value="NZ_BMGL01000001.1"/>
</dbReference>
<evidence type="ECO:0000313" key="5">
    <source>
        <dbReference type="Proteomes" id="UP000599688"/>
    </source>
</evidence>
<dbReference type="InterPro" id="IPR000757">
    <property type="entry name" value="Beta-glucanase-like"/>
</dbReference>
<evidence type="ECO:0000256" key="1">
    <source>
        <dbReference type="ARBA" id="ARBA00006865"/>
    </source>
</evidence>
<dbReference type="InterPro" id="IPR013320">
    <property type="entry name" value="ConA-like_dom_sf"/>
</dbReference>
<dbReference type="EMBL" id="BMGL01000001">
    <property type="protein sequence ID" value="GGE03948.1"/>
    <property type="molecule type" value="Genomic_DNA"/>
</dbReference>
<evidence type="ECO:0000259" key="2">
    <source>
        <dbReference type="PROSITE" id="PS50093"/>
    </source>
</evidence>
<sequence length="562" mass="61401">MKNIIKLTSIILTLTLFVGCQDDDANLGNLIAPSNLEINAEIFGVDAENPNGDGSGFVEFTATADNAISYNFQFGDGTSEVVPSGIVTNRYSLPGLNTYTAVITATGTGGLTTTTTIDVEVFSSFDDVEAKEFLSGGTGSSKVWYPKLDENGHLGVGPTLTQDLADDSNINGHWYPQYDSTNAFGKCASSDSDCFCNFFLTFTMSPDGELSFTHENNGETFFNWASGGAVGQDFEQFADTCFEFDTSGQSIVSVAPSSTDWSQVADPEFPEPRGTVLNYSNNAFMGYYTGVSSYEILEITDSYLYVRFFDNENPVLAWYQKFTTTPPSNDFTSIYNDLIWEDEFDEDGAPNSSNWTYDLGTGSDGWGNQELQSYTDNSENVIVEDGLLKITALADGSGYTSARLKSEGLFEFTYGRVEVRAKLPSSIGTWPAIWMLGADYQTNTWPACGEIDIMEQKGQDKNTVLATVHHPGVSPGAGDSASTVLTTSTTEFHNYTVEWTPDTIEFLVDDNVYHTVANSPDLPFESDFFLILNIAMGGSLGGDVDPNFTEDTMEIDYVRVYQ</sequence>
<accession>A0A916ZMY0</accession>
<dbReference type="SUPFAM" id="SSF49899">
    <property type="entry name" value="Concanavalin A-like lectins/glucanases"/>
    <property type="match status" value="1"/>
</dbReference>
<dbReference type="Gene3D" id="2.60.40.10">
    <property type="entry name" value="Immunoglobulins"/>
    <property type="match status" value="1"/>
</dbReference>
<dbReference type="PANTHER" id="PTHR10963:SF55">
    <property type="entry name" value="GLYCOSIDE HYDROLASE FAMILY 16 PROTEIN"/>
    <property type="match status" value="1"/>
</dbReference>
<proteinExistence type="inferred from homology"/>
<name>A0A916ZMY0_9FLAO</name>
<comment type="caution">
    <text evidence="4">The sequence shown here is derived from an EMBL/GenBank/DDBJ whole genome shotgun (WGS) entry which is preliminary data.</text>
</comment>
<evidence type="ECO:0008006" key="6">
    <source>
        <dbReference type="Google" id="ProtNLM"/>
    </source>
</evidence>
<feature type="domain" description="GH16" evidence="3">
    <location>
        <begin position="259"/>
        <end position="562"/>
    </location>
</feature>
<dbReference type="PROSITE" id="PS50093">
    <property type="entry name" value="PKD"/>
    <property type="match status" value="1"/>
</dbReference>
<dbReference type="Proteomes" id="UP000599688">
    <property type="component" value="Unassembled WGS sequence"/>
</dbReference>
<dbReference type="PANTHER" id="PTHR10963">
    <property type="entry name" value="GLYCOSYL HYDROLASE-RELATED"/>
    <property type="match status" value="1"/>
</dbReference>
<dbReference type="GO" id="GO:0004553">
    <property type="term" value="F:hydrolase activity, hydrolyzing O-glycosyl compounds"/>
    <property type="evidence" value="ECO:0007669"/>
    <property type="project" value="InterPro"/>
</dbReference>
<reference evidence="4 5" key="1">
    <citation type="journal article" date="2014" name="Int. J. Syst. Evol. Microbiol.">
        <title>Complete genome sequence of Corynebacterium casei LMG S-19264T (=DSM 44701T), isolated from a smear-ripened cheese.</title>
        <authorList>
            <consortium name="US DOE Joint Genome Institute (JGI-PGF)"/>
            <person name="Walter F."/>
            <person name="Albersmeier A."/>
            <person name="Kalinowski J."/>
            <person name="Ruckert C."/>
        </authorList>
    </citation>
    <scope>NUCLEOTIDE SEQUENCE [LARGE SCALE GENOMIC DNA]</scope>
    <source>
        <strain evidence="4 5">CGMCC 1.12925</strain>
    </source>
</reference>
<dbReference type="GO" id="GO:0005975">
    <property type="term" value="P:carbohydrate metabolic process"/>
    <property type="evidence" value="ECO:0007669"/>
    <property type="project" value="InterPro"/>
</dbReference>
<dbReference type="PROSITE" id="PS51257">
    <property type="entry name" value="PROKAR_LIPOPROTEIN"/>
    <property type="match status" value="1"/>
</dbReference>
<organism evidence="4 5">
    <name type="scientific">Psychroflexus salis</name>
    <dbReference type="NCBI Taxonomy" id="1526574"/>
    <lineage>
        <taxon>Bacteria</taxon>
        <taxon>Pseudomonadati</taxon>
        <taxon>Bacteroidota</taxon>
        <taxon>Flavobacteriia</taxon>
        <taxon>Flavobacteriales</taxon>
        <taxon>Flavobacteriaceae</taxon>
        <taxon>Psychroflexus</taxon>
    </lineage>
</organism>
<evidence type="ECO:0000259" key="3">
    <source>
        <dbReference type="PROSITE" id="PS51762"/>
    </source>
</evidence>
<dbReference type="InterPro" id="IPR050546">
    <property type="entry name" value="Glycosyl_Hydrlase_16"/>
</dbReference>
<feature type="domain" description="PKD" evidence="2">
    <location>
        <begin position="61"/>
        <end position="121"/>
    </location>
</feature>
<dbReference type="CDD" id="cd08023">
    <property type="entry name" value="GH16_laminarinase_like"/>
    <property type="match status" value="1"/>
</dbReference>
<dbReference type="Gene3D" id="2.60.120.200">
    <property type="match status" value="1"/>
</dbReference>
<dbReference type="InterPro" id="IPR013783">
    <property type="entry name" value="Ig-like_fold"/>
</dbReference>
<gene>
    <name evidence="4" type="ORF">GCM10010831_01880</name>
</gene>
<keyword evidence="5" id="KW-1185">Reference proteome</keyword>
<dbReference type="InterPro" id="IPR000601">
    <property type="entry name" value="PKD_dom"/>
</dbReference>
<comment type="similarity">
    <text evidence="1">Belongs to the glycosyl hydrolase 16 family.</text>
</comment>
<dbReference type="InterPro" id="IPR035986">
    <property type="entry name" value="PKD_dom_sf"/>
</dbReference>
<dbReference type="PROSITE" id="PS51762">
    <property type="entry name" value="GH16_2"/>
    <property type="match status" value="1"/>
</dbReference>
<dbReference type="SUPFAM" id="SSF49299">
    <property type="entry name" value="PKD domain"/>
    <property type="match status" value="1"/>
</dbReference>
<dbReference type="AlphaFoldDB" id="A0A916ZMY0"/>